<name>A0A1B6KF55_9HEMI</name>
<dbReference type="EMBL" id="GEBQ01029889">
    <property type="protein sequence ID" value="JAT10088.1"/>
    <property type="molecule type" value="Transcribed_RNA"/>
</dbReference>
<reference evidence="2" key="1">
    <citation type="submission" date="2015-11" db="EMBL/GenBank/DDBJ databases">
        <title>De novo transcriptome assembly of four potential Pierce s Disease insect vectors from Arizona vineyards.</title>
        <authorList>
            <person name="Tassone E.E."/>
        </authorList>
    </citation>
    <scope>NUCLEOTIDE SEQUENCE</scope>
</reference>
<feature type="region of interest" description="Disordered" evidence="1">
    <location>
        <begin position="16"/>
        <end position="43"/>
    </location>
</feature>
<dbReference type="AlphaFoldDB" id="A0A1B6KF55"/>
<feature type="non-terminal residue" evidence="2">
    <location>
        <position position="1"/>
    </location>
</feature>
<protein>
    <submittedName>
        <fullName evidence="2">Uncharacterized protein</fullName>
    </submittedName>
</protein>
<organism evidence="2">
    <name type="scientific">Graphocephala atropunctata</name>
    <dbReference type="NCBI Taxonomy" id="36148"/>
    <lineage>
        <taxon>Eukaryota</taxon>
        <taxon>Metazoa</taxon>
        <taxon>Ecdysozoa</taxon>
        <taxon>Arthropoda</taxon>
        <taxon>Hexapoda</taxon>
        <taxon>Insecta</taxon>
        <taxon>Pterygota</taxon>
        <taxon>Neoptera</taxon>
        <taxon>Paraneoptera</taxon>
        <taxon>Hemiptera</taxon>
        <taxon>Auchenorrhyncha</taxon>
        <taxon>Membracoidea</taxon>
        <taxon>Cicadellidae</taxon>
        <taxon>Cicadellinae</taxon>
        <taxon>Cicadellini</taxon>
        <taxon>Graphocephala</taxon>
    </lineage>
</organism>
<evidence type="ECO:0000256" key="1">
    <source>
        <dbReference type="SAM" id="MobiDB-lite"/>
    </source>
</evidence>
<evidence type="ECO:0000313" key="2">
    <source>
        <dbReference type="EMBL" id="JAT10088.1"/>
    </source>
</evidence>
<sequence>SNCGFKNSKLNNTAANLSVKKSSSEEKPTVVKPQKQKVSGEEALNRSYRIIQHTDNSPQYLPSEKYSEPVERLENDMEYVINLSSNSGDNCRESRAGTNTFVFPNHTLMVQNQRLAPHVNECVLEESFNKIRTCDTFRSPQVPEDYTGETGLVTSLSDNNNGLSHADSFTNSYRPLGESNTSSYVPYFDHERLRENGSGAYEGSVEHFLPHDFDMGFQYINEQLNCAEMNFSYESRVHKIVSKDTKIEESFG</sequence>
<accession>A0A1B6KF55</accession>
<gene>
    <name evidence="2" type="ORF">g.7897</name>
</gene>
<proteinExistence type="predicted"/>